<evidence type="ECO:0000313" key="2">
    <source>
        <dbReference type="EMBL" id="PWA61660.1"/>
    </source>
</evidence>
<evidence type="ECO:0000256" key="1">
    <source>
        <dbReference type="SAM" id="MobiDB-lite"/>
    </source>
</evidence>
<organism evidence="2 3">
    <name type="scientific">Artemisia annua</name>
    <name type="common">Sweet wormwood</name>
    <dbReference type="NCBI Taxonomy" id="35608"/>
    <lineage>
        <taxon>Eukaryota</taxon>
        <taxon>Viridiplantae</taxon>
        <taxon>Streptophyta</taxon>
        <taxon>Embryophyta</taxon>
        <taxon>Tracheophyta</taxon>
        <taxon>Spermatophyta</taxon>
        <taxon>Magnoliopsida</taxon>
        <taxon>eudicotyledons</taxon>
        <taxon>Gunneridae</taxon>
        <taxon>Pentapetalae</taxon>
        <taxon>asterids</taxon>
        <taxon>campanulids</taxon>
        <taxon>Asterales</taxon>
        <taxon>Asteraceae</taxon>
        <taxon>Asteroideae</taxon>
        <taxon>Anthemideae</taxon>
        <taxon>Artemisiinae</taxon>
        <taxon>Artemisia</taxon>
    </lineage>
</organism>
<proteinExistence type="predicted"/>
<reference evidence="2 3" key="1">
    <citation type="journal article" date="2018" name="Mol. Plant">
        <title>The genome of Artemisia annua provides insight into the evolution of Asteraceae family and artemisinin biosynthesis.</title>
        <authorList>
            <person name="Shen Q."/>
            <person name="Zhang L."/>
            <person name="Liao Z."/>
            <person name="Wang S."/>
            <person name="Yan T."/>
            <person name="Shi P."/>
            <person name="Liu M."/>
            <person name="Fu X."/>
            <person name="Pan Q."/>
            <person name="Wang Y."/>
            <person name="Lv Z."/>
            <person name="Lu X."/>
            <person name="Zhang F."/>
            <person name="Jiang W."/>
            <person name="Ma Y."/>
            <person name="Chen M."/>
            <person name="Hao X."/>
            <person name="Li L."/>
            <person name="Tang Y."/>
            <person name="Lv G."/>
            <person name="Zhou Y."/>
            <person name="Sun X."/>
            <person name="Brodelius P.E."/>
            <person name="Rose J.K.C."/>
            <person name="Tang K."/>
        </authorList>
    </citation>
    <scope>NUCLEOTIDE SEQUENCE [LARGE SCALE GENOMIC DNA]</scope>
    <source>
        <strain evidence="3">cv. Huhao1</strain>
        <tissue evidence="2">Leaf</tissue>
    </source>
</reference>
<dbReference type="OrthoDB" id="2448079at2759"/>
<feature type="region of interest" description="Disordered" evidence="1">
    <location>
        <begin position="1"/>
        <end position="24"/>
    </location>
</feature>
<dbReference type="AlphaFoldDB" id="A0A2U1MK62"/>
<feature type="region of interest" description="Disordered" evidence="1">
    <location>
        <begin position="392"/>
        <end position="423"/>
    </location>
</feature>
<dbReference type="Proteomes" id="UP000245207">
    <property type="component" value="Unassembled WGS sequence"/>
</dbReference>
<dbReference type="EMBL" id="PKPP01005051">
    <property type="protein sequence ID" value="PWA61660.1"/>
    <property type="molecule type" value="Genomic_DNA"/>
</dbReference>
<sequence length="445" mass="48566">MKTKSKAVRRTTNEQPLEDEPSLSVDADVDLAHPLLPPSRVTVGDTHNNETLPATSLDLDGSLNRNLHVSQRLNDSMDVVGMRRRQSSGVTINEPDPLYMRAAGRHQQSLSIDLVGVTGKRKLDEMPMSTGSSTVDGGFSNSLRCNEGVIAAEIDVPSSSYSTVPTYPPVSVSGTGGPAFCTDDCPGNTTDLRQSTATAPGVCAAPTVINKDVHGSSSDHQRLPNIARQRRYRVTSGSGTRARATRGPPDSYVSLGPCDRVCRHCNALFWFQERVKHASSRVPEYHRCCMGGKNEVRNRLLHFRDGGPALRPDIVEGLIQVLDELNELVRLFRTARDKLAEAEVPEFKIRLFGVLGSRQYELPSGDSIGAIVYEGEVLQMLQAPGHIYSSNDHAIPRGNDGGATELLYPPDASRKSSDNGVPSKRIGVMDELRRWRSVWALTCLS</sequence>
<comment type="caution">
    <text evidence="2">The sequence shown here is derived from an EMBL/GenBank/DDBJ whole genome shotgun (WGS) entry which is preliminary data.</text>
</comment>
<accession>A0A2U1MK62</accession>
<evidence type="ECO:0008006" key="4">
    <source>
        <dbReference type="Google" id="ProtNLM"/>
    </source>
</evidence>
<gene>
    <name evidence="2" type="ORF">CTI12_AA371170</name>
</gene>
<protein>
    <recommendedName>
        <fullName evidence="4">Helitron helicase-like domain-containing protein</fullName>
    </recommendedName>
</protein>
<evidence type="ECO:0000313" key="3">
    <source>
        <dbReference type="Proteomes" id="UP000245207"/>
    </source>
</evidence>
<name>A0A2U1MK62_ARTAN</name>
<keyword evidence="3" id="KW-1185">Reference proteome</keyword>